<dbReference type="GO" id="GO:0003677">
    <property type="term" value="F:DNA binding"/>
    <property type="evidence" value="ECO:0007669"/>
    <property type="project" value="InterPro"/>
</dbReference>
<evidence type="ECO:0000313" key="3">
    <source>
        <dbReference type="EMBL" id="KAF4710630.1"/>
    </source>
</evidence>
<dbReference type="OMA" id="ATTHNDF"/>
<dbReference type="GO" id="GO:0015074">
    <property type="term" value="P:DNA integration"/>
    <property type="evidence" value="ECO:0007669"/>
    <property type="project" value="InterPro"/>
</dbReference>
<comment type="caution">
    <text evidence="3">The sequence shown here is derived from an EMBL/GenBank/DDBJ whole genome shotgun (WGS) entry which is preliminary data.</text>
</comment>
<dbReference type="Proteomes" id="UP000574390">
    <property type="component" value="Unassembled WGS sequence"/>
</dbReference>
<evidence type="ECO:0000313" key="4">
    <source>
        <dbReference type="Proteomes" id="UP000553632"/>
    </source>
</evidence>
<keyword evidence="1" id="KW-0233">DNA recombination</keyword>
<evidence type="ECO:0000313" key="5">
    <source>
        <dbReference type="Proteomes" id="UP000574390"/>
    </source>
</evidence>
<evidence type="ECO:0008006" key="6">
    <source>
        <dbReference type="Google" id="ProtNLM"/>
    </source>
</evidence>
<dbReference type="AlphaFoldDB" id="A0A7J6QTK0"/>
<dbReference type="InterPro" id="IPR011010">
    <property type="entry name" value="DNA_brk_join_enz"/>
</dbReference>
<evidence type="ECO:0000313" key="2">
    <source>
        <dbReference type="EMBL" id="KAF4709781.1"/>
    </source>
</evidence>
<name>A0A7J6QTK0_PEROL</name>
<protein>
    <recommendedName>
        <fullName evidence="6">Tyr recombinase domain-containing protein</fullName>
    </recommendedName>
</protein>
<dbReference type="EMBL" id="JABANM010028393">
    <property type="protein sequence ID" value="KAF4709781.1"/>
    <property type="molecule type" value="Genomic_DNA"/>
</dbReference>
<dbReference type="InterPro" id="IPR052925">
    <property type="entry name" value="Phage_Integrase-like_Recomb"/>
</dbReference>
<sequence length="393" mass="44483">MAHHPLCDPTVLAQARMLLARSRCIDKTSSPHNSTSVVDQHASIHPDSLIDQSSLLKVGDYHVHDVTRCLPPKQQLQLLHRLHQANIDVLSILTRAAIELPILSISDKTLRTYQVGLRNFYHFSQFWNALNSSRRPYLPPSIDTILAWFTTFRNGFTATAYASHVKKWCVIFNIDHSAFDDPRAKAALCALKHHTTRKSSPAIRHNLLTKMVDWATTHNDFLIANAMIVAYTFMFRVRDEMLGLHTYDITLRSDHSVSVHLSTRKANRHGYDIVRHCTCSSSPAFCPFRLFTWLLDRSERLTKSALLFHPLTYPQFLAKTKSILHALNVPDSATFGTHSFRRGHCRDMVAAGVPAASILRMGGWRSAAFKEYLDLQEVDALAACQLAMCDVDE</sequence>
<organism evidence="3 4">
    <name type="scientific">Perkinsus olseni</name>
    <name type="common">Perkinsus atlanticus</name>
    <dbReference type="NCBI Taxonomy" id="32597"/>
    <lineage>
        <taxon>Eukaryota</taxon>
        <taxon>Sar</taxon>
        <taxon>Alveolata</taxon>
        <taxon>Perkinsozoa</taxon>
        <taxon>Perkinsea</taxon>
        <taxon>Perkinsida</taxon>
        <taxon>Perkinsidae</taxon>
        <taxon>Perkinsus</taxon>
    </lineage>
</organism>
<keyword evidence="4" id="KW-1185">Reference proteome</keyword>
<dbReference type="Proteomes" id="UP000553632">
    <property type="component" value="Unassembled WGS sequence"/>
</dbReference>
<dbReference type="GO" id="GO:0006310">
    <property type="term" value="P:DNA recombination"/>
    <property type="evidence" value="ECO:0007669"/>
    <property type="project" value="UniProtKB-KW"/>
</dbReference>
<dbReference type="PANTHER" id="PTHR34605:SF3">
    <property type="entry name" value="P CELL-TYPE AGGLUTINATION PROTEIN MAP4-LIKE-RELATED"/>
    <property type="match status" value="1"/>
</dbReference>
<reference evidence="4 5" key="1">
    <citation type="submission" date="2020-04" db="EMBL/GenBank/DDBJ databases">
        <title>Perkinsus olseni comparative genomics.</title>
        <authorList>
            <person name="Bogema D.R."/>
        </authorList>
    </citation>
    <scope>NUCLEOTIDE SEQUENCE [LARGE SCALE GENOMIC DNA]</scope>
    <source>
        <strain evidence="2">ATCC PRA-205</strain>
        <strain evidence="3 4">ATCC PRA-207</strain>
    </source>
</reference>
<proteinExistence type="predicted"/>
<dbReference type="Gene3D" id="1.10.443.10">
    <property type="entry name" value="Intergrase catalytic core"/>
    <property type="match status" value="1"/>
</dbReference>
<dbReference type="InterPro" id="IPR013762">
    <property type="entry name" value="Integrase-like_cat_sf"/>
</dbReference>
<evidence type="ECO:0000256" key="1">
    <source>
        <dbReference type="ARBA" id="ARBA00023172"/>
    </source>
</evidence>
<dbReference type="SUPFAM" id="SSF56349">
    <property type="entry name" value="DNA breaking-rejoining enzymes"/>
    <property type="match status" value="1"/>
</dbReference>
<gene>
    <name evidence="2" type="ORF">FOZ62_022926</name>
    <name evidence="3" type="ORF">FOZ63_024010</name>
</gene>
<dbReference type="PANTHER" id="PTHR34605">
    <property type="entry name" value="PHAGE_INTEGRASE DOMAIN-CONTAINING PROTEIN"/>
    <property type="match status" value="1"/>
</dbReference>
<accession>A0A7J6QTK0</accession>
<dbReference type="EMBL" id="JABANO010031204">
    <property type="protein sequence ID" value="KAF4710630.1"/>
    <property type="molecule type" value="Genomic_DNA"/>
</dbReference>